<accession>A0ABU5C6L2</accession>
<keyword evidence="1" id="KW-0812">Transmembrane</keyword>
<dbReference type="RefSeq" id="WP_390354292.1">
    <property type="nucleotide sequence ID" value="NZ_JBHUIZ010000005.1"/>
</dbReference>
<evidence type="ECO:0000256" key="1">
    <source>
        <dbReference type="SAM" id="Phobius"/>
    </source>
</evidence>
<proteinExistence type="predicted"/>
<reference evidence="2 3" key="1">
    <citation type="submission" date="2023-10" db="EMBL/GenBank/DDBJ databases">
        <title>Virgibacillus halophilus 5B73C genome.</title>
        <authorList>
            <person name="Miliotis G."/>
            <person name="Sengupta P."/>
            <person name="Hameed A."/>
            <person name="Chuvochina M."/>
            <person name="Mcdonagh F."/>
            <person name="Simpson A.C."/>
            <person name="Singh N.K."/>
            <person name="Rekha P.D."/>
            <person name="Raman K."/>
            <person name="Hugenholtz P."/>
            <person name="Venkateswaran K."/>
        </authorList>
    </citation>
    <scope>NUCLEOTIDE SEQUENCE [LARGE SCALE GENOMIC DNA]</scope>
    <source>
        <strain evidence="2 3">5B73C</strain>
    </source>
</reference>
<keyword evidence="1" id="KW-1133">Transmembrane helix</keyword>
<evidence type="ECO:0000313" key="3">
    <source>
        <dbReference type="Proteomes" id="UP001281447"/>
    </source>
</evidence>
<organism evidence="2 3">
    <name type="scientific">Tigheibacillus halophilus</name>
    <dbReference type="NCBI Taxonomy" id="361280"/>
    <lineage>
        <taxon>Bacteria</taxon>
        <taxon>Bacillati</taxon>
        <taxon>Bacillota</taxon>
        <taxon>Bacilli</taxon>
        <taxon>Bacillales</taxon>
        <taxon>Bacillaceae</taxon>
        <taxon>Tigheibacillus</taxon>
    </lineage>
</organism>
<protein>
    <recommendedName>
        <fullName evidence="4">DUF1189 domain-containing protein</fullName>
    </recommendedName>
</protein>
<feature type="transmembrane region" description="Helical" evidence="1">
    <location>
        <begin position="136"/>
        <end position="156"/>
    </location>
</feature>
<keyword evidence="3" id="KW-1185">Reference proteome</keyword>
<name>A0ABU5C6L2_9BACI</name>
<keyword evidence="1" id="KW-0472">Membrane</keyword>
<gene>
    <name evidence="2" type="ORF">RWE15_09885</name>
</gene>
<dbReference type="Proteomes" id="UP001281447">
    <property type="component" value="Unassembled WGS sequence"/>
</dbReference>
<feature type="transmembrane region" description="Helical" evidence="1">
    <location>
        <begin position="67"/>
        <end position="95"/>
    </location>
</feature>
<feature type="transmembrane region" description="Helical" evidence="1">
    <location>
        <begin position="107"/>
        <end position="130"/>
    </location>
</feature>
<evidence type="ECO:0000313" key="2">
    <source>
        <dbReference type="EMBL" id="MDY0394705.1"/>
    </source>
</evidence>
<evidence type="ECO:0008006" key="4">
    <source>
        <dbReference type="Google" id="ProtNLM"/>
    </source>
</evidence>
<dbReference type="EMBL" id="JAWDIP010000003">
    <property type="protein sequence ID" value="MDY0394705.1"/>
    <property type="molecule type" value="Genomic_DNA"/>
</dbReference>
<comment type="caution">
    <text evidence="2">The sequence shown here is derived from an EMBL/GenBank/DDBJ whole genome shotgun (WGS) entry which is preliminary data.</text>
</comment>
<sequence>MTLWKIWTDSLRLPNKQAMFRLNRTGMDMMLIYMLLLLAIVSIPAFIGVRADPFEKMAQIHLAFQLVYFLIFSYLPLVIIICLLLSGIAYAATGICKLLHRKVKYSLLWKLTAATTTIPFLLYTIIALTYPINEKWLWLFIPISLLFMIKNITVFPKRRNKATAAK</sequence>